<name>A0A0G4EPD2_VITBC</name>
<reference evidence="8 9" key="1">
    <citation type="submission" date="2014-11" db="EMBL/GenBank/DDBJ databases">
        <authorList>
            <person name="Zhu J."/>
            <person name="Qi W."/>
            <person name="Song R."/>
        </authorList>
    </citation>
    <scope>NUCLEOTIDE SEQUENCE [LARGE SCALE GENOMIC DNA]</scope>
</reference>
<dbReference type="InterPro" id="IPR032675">
    <property type="entry name" value="LRR_dom_sf"/>
</dbReference>
<feature type="compositionally biased region" description="Low complexity" evidence="3">
    <location>
        <begin position="1814"/>
        <end position="1824"/>
    </location>
</feature>
<dbReference type="InterPro" id="IPR001611">
    <property type="entry name" value="Leu-rich_rpt"/>
</dbReference>
<dbReference type="InterPro" id="IPR011641">
    <property type="entry name" value="Tyr-kin_ephrin_A/B_rcpt-like"/>
</dbReference>
<feature type="transmembrane region" description="Helical" evidence="4">
    <location>
        <begin position="1478"/>
        <end position="1506"/>
    </location>
</feature>
<feature type="transmembrane region" description="Helical" evidence="4">
    <location>
        <begin position="1533"/>
        <end position="1554"/>
    </location>
</feature>
<feature type="compositionally biased region" description="Polar residues" evidence="3">
    <location>
        <begin position="1895"/>
        <end position="1906"/>
    </location>
</feature>
<dbReference type="InterPro" id="IPR056047">
    <property type="entry name" value="CRMPA-like_DUF7630"/>
</dbReference>
<dbReference type="PANTHER" id="PTHR11319">
    <property type="entry name" value="G PROTEIN-COUPLED RECEPTOR-RELATED"/>
    <property type="match status" value="1"/>
</dbReference>
<dbReference type="SMART" id="SM00369">
    <property type="entry name" value="LRR_TYP"/>
    <property type="match status" value="6"/>
</dbReference>
<sequence>MTRPSFSGASLLSVLLLSTLSARSSATDGARSLGFALGRSPERPAASSRDPSFPYRDGGDGDDTLDDDPYYRSLSEAREGPDPFYVPPHRRLQVPDDSWPTSRPPDAGGGANKTYNYTDWFDGTPSGSPRPMQSIIRSKIQLLWRYHAMSDRMAPPEKIQLVREGCDVCDEDAKEPLRNFIKSMNIKASDVPAQFPVCELPFMVCIRVDRRGERGPEHLLTDLPDLVEGYFVIIDPVYQTQLKFPPGGSPLNDSLYELKGLLGVVLMNAPIEGTLSEKIGNLEASCSEPSSGERNCTGGLRVLYIDRCPHISGPLPNNITSLKLLRGIYIDETPINGTLPPSFHELFTTSLESLSLIKTNLDFTMQSLFNHGPTGPAPCRTLRVLRLAGENITGRLTGSFDHCQELEEVDIRNSGVEGPLPALKLQKNLTVFRLQECRDIRGPIPPFYGTNTKLEEFEIVGSPNITGPIPDSFNNLKSLRELIFRRTNLSELPATLEALQNLTTLELESNNFTGLIPAWISKLDGLHTLRLGRNNFTGWEGGTWEIPPALVHLDASNNKLPRIPPNWRRIKTVRRLFLSCNHIKSIGSGWGIHDPGLHTRLTSPSPSARIVAQILKNPPPYWPTIRYLSLRGNQINVTADEFLMPWKYNDYIHAIFGESNGLHGALTPDGVNAIDMDEVLRTGLLDTPPFRRFKKSFMAAYGLTENATNMSMVDPNPSDEPVVDDFDPDEHVVDVETLNDVVTLDDVMKNLTLNTSLGVKKGFEQLQLLNLKNNSIQEIREGVDVIPTSLVFLNLANNSLTSIDMTVQPMQRRWDARHNWIKMYRANFTLNPDLRMEEIQEHDNKTCEEHEQLFLEAGWDGEAHLTADINGYRPYEENNITGVECTKICPYLQQIDLDVTVKEEVLCRCQDGYEGKGLDCTECPQGQVTIREKGWVDCQECPEGSVATNNGTACECATGWVYDLKDKKCRECPAGTYKDTEGNDASCKKCPKHFTSLRATTKGEDCFCDKGFYLKRADNQCHPLPKGVREEDAPCGPDYADDSTHGYHAAFMVNEGYFELETKVNLTVPLLPIKDVKCIGAVGPSATVRAVLEGGNQPLELGHLAMVRGINLSAIYETAGEPTAPNRSLELLLTISTYDAYVTSSPVLVECPIPEACEGSVRHNNTMVEKLNKCKEGHEGHLCGSCKRGWRSVGTSLGLCRKCNNKALNVLLSIFLYVLILAVIFAATVLSQRSSTLPRASVHSMLIKIALNHFTVVSALARFGVQGGHMLPSEAVQVLREYFSWDGGVVTADFTWECLLKEDLNMTGAQAMLIKRAAWIAFPLLWLAVATLCWGLWKVLPSLFSKPWRGGPTTPQDEARSPMRRDDPSARDTRAEPEGFHSWRCGLSRRSSSTNSLESEVRGEPEWWRHFLCPQLWIVCLTFIHPTVTRQLLEILPCRTFPTIPWWEPPGKLLEKPYPTVRLSLLDTSIECYKREHLVYTIVAVVGLCVWSFGPVIAALSILCSYKQSGRLYKRQTRRMFGFLYNGYRRSYYFYDAVFALRRIATLVIAQVGASLGNGMIQLVCWQLIAGLSLFLQLKIKPFDSRTFDLLNRMEAQGLLIWNISLWCLMLLSSTSGHPLVEDDPGFQKGLGYAVTALIVIMNSFHIITLIFHTIHHSLEVLMTSILLMKSNTDSALGPLRKMAFGIAASTDRRRAKLPLVRLSTERGELTLIMRTKEPSGPPSNGRMRTLTTDSWALRAASLPLPATISSAPPRIYRPRASTDSTQAVQETRSERDDDESVPCSPVTAQKVPQREHTAMLRQCWTTVPSADQSTASSSRRAATIHGPTHMPVQSPTPRKASRGDQGWPEDPQADDKGTDPADSGRASTPESGPSSQSRGAQASQASQSRATEGASPSSDATSGQRARTFWRRVTATLSLSLTARLESDQRKMCCSEIMTLTSEAMQEIIEQLGMQNIPTDVVEFLWRSTFEVYKARKRSIHDPTTGVARTVLLPSLELKGGTSSPVRRGGSFHHSSTSSIDILSSGEDDTAGFDDSQEVPLTDFQSSMAFVVDRLINAGSGWRDMYRVFRDKKDRASRKGL</sequence>
<dbReference type="Proteomes" id="UP000041254">
    <property type="component" value="Unassembled WGS sequence"/>
</dbReference>
<feature type="compositionally biased region" description="Low complexity" evidence="3">
    <location>
        <begin position="1872"/>
        <end position="1891"/>
    </location>
</feature>
<feature type="transmembrane region" description="Helical" evidence="4">
    <location>
        <begin position="1210"/>
        <end position="1230"/>
    </location>
</feature>
<proteinExistence type="predicted"/>
<dbReference type="VEuPathDB" id="CryptoDB:Vbra_2972"/>
<keyword evidence="1" id="KW-0433">Leucine-rich repeat</keyword>
<keyword evidence="5" id="KW-0732">Signal</keyword>
<evidence type="ECO:0000256" key="4">
    <source>
        <dbReference type="SAM" id="Phobius"/>
    </source>
</evidence>
<evidence type="ECO:0000256" key="2">
    <source>
        <dbReference type="ARBA" id="ARBA00022737"/>
    </source>
</evidence>
<dbReference type="InParanoid" id="A0A0G4EPD2"/>
<keyword evidence="4" id="KW-1133">Transmembrane helix</keyword>
<feature type="region of interest" description="Disordered" evidence="3">
    <location>
        <begin position="1808"/>
        <end position="1907"/>
    </location>
</feature>
<evidence type="ECO:0000259" key="7">
    <source>
        <dbReference type="Pfam" id="PF24633"/>
    </source>
</evidence>
<dbReference type="Gene3D" id="2.10.50.10">
    <property type="entry name" value="Tumor Necrosis Factor Receptor, subunit A, domain 2"/>
    <property type="match status" value="2"/>
</dbReference>
<keyword evidence="4" id="KW-0812">Transmembrane</keyword>
<accession>A0A0G4EPD2</accession>
<dbReference type="SUPFAM" id="SSF52058">
    <property type="entry name" value="L domain-like"/>
    <property type="match status" value="1"/>
</dbReference>
<evidence type="ECO:0000256" key="1">
    <source>
        <dbReference type="ARBA" id="ARBA00022614"/>
    </source>
</evidence>
<keyword evidence="2" id="KW-0677">Repeat</keyword>
<feature type="domain" description="Tyrosine-protein kinase ephrin type A/B receptor-like" evidence="6">
    <location>
        <begin position="962"/>
        <end position="1006"/>
    </location>
</feature>
<dbReference type="Pfam" id="PF24633">
    <property type="entry name" value="DUF7630"/>
    <property type="match status" value="1"/>
</dbReference>
<feature type="region of interest" description="Disordered" evidence="3">
    <location>
        <begin position="2002"/>
        <end position="2023"/>
    </location>
</feature>
<feature type="region of interest" description="Disordered" evidence="3">
    <location>
        <begin position="1350"/>
        <end position="1379"/>
    </location>
</feature>
<dbReference type="Gene3D" id="3.80.10.10">
    <property type="entry name" value="Ribonuclease Inhibitor"/>
    <property type="match status" value="3"/>
</dbReference>
<dbReference type="SUPFAM" id="SSF57184">
    <property type="entry name" value="Growth factor receptor domain"/>
    <property type="match status" value="1"/>
</dbReference>
<dbReference type="InterPro" id="IPR003591">
    <property type="entry name" value="Leu-rich_rpt_typical-subtyp"/>
</dbReference>
<dbReference type="EMBL" id="CDMY01000277">
    <property type="protein sequence ID" value="CEL99311.1"/>
    <property type="molecule type" value="Genomic_DNA"/>
</dbReference>
<feature type="region of interest" description="Disordered" evidence="3">
    <location>
        <begin position="1748"/>
        <end position="1795"/>
    </location>
</feature>
<feature type="signal peptide" evidence="5">
    <location>
        <begin position="1"/>
        <end position="26"/>
    </location>
</feature>
<gene>
    <name evidence="8" type="ORF">Vbra_2972</name>
</gene>
<evidence type="ECO:0000259" key="6">
    <source>
        <dbReference type="Pfam" id="PF07699"/>
    </source>
</evidence>
<evidence type="ECO:0000313" key="9">
    <source>
        <dbReference type="Proteomes" id="UP000041254"/>
    </source>
</evidence>
<evidence type="ECO:0000256" key="5">
    <source>
        <dbReference type="SAM" id="SignalP"/>
    </source>
</evidence>
<dbReference type="SUPFAM" id="SSF52047">
    <property type="entry name" value="RNI-like"/>
    <property type="match status" value="1"/>
</dbReference>
<evidence type="ECO:0000256" key="3">
    <source>
        <dbReference type="SAM" id="MobiDB-lite"/>
    </source>
</evidence>
<feature type="transmembrane region" description="Helical" evidence="4">
    <location>
        <begin position="1317"/>
        <end position="1337"/>
    </location>
</feature>
<dbReference type="FunFam" id="3.80.10.10:FF:000041">
    <property type="entry name" value="LRR receptor-like serine/threonine-protein kinase ERECTA"/>
    <property type="match status" value="1"/>
</dbReference>
<protein>
    <submittedName>
        <fullName evidence="8">Uncharacterized protein</fullName>
    </submittedName>
</protein>
<feature type="compositionally biased region" description="Basic and acidic residues" evidence="3">
    <location>
        <begin position="1357"/>
        <end position="1379"/>
    </location>
</feature>
<feature type="domain" description="DUF7630" evidence="7">
    <location>
        <begin position="1149"/>
        <end position="1203"/>
    </location>
</feature>
<dbReference type="SMART" id="SM01411">
    <property type="entry name" value="Ephrin_rec_like"/>
    <property type="match status" value="2"/>
</dbReference>
<feature type="transmembrane region" description="Helical" evidence="4">
    <location>
        <begin position="1633"/>
        <end position="1655"/>
    </location>
</feature>
<evidence type="ECO:0000313" key="8">
    <source>
        <dbReference type="EMBL" id="CEL99311.1"/>
    </source>
</evidence>
<dbReference type="Pfam" id="PF13855">
    <property type="entry name" value="LRR_8"/>
    <property type="match status" value="1"/>
</dbReference>
<feature type="region of interest" description="Disordered" evidence="3">
    <location>
        <begin position="28"/>
        <end position="131"/>
    </location>
</feature>
<keyword evidence="9" id="KW-1185">Reference proteome</keyword>
<organism evidence="8 9">
    <name type="scientific">Vitrella brassicaformis (strain CCMP3155)</name>
    <dbReference type="NCBI Taxonomy" id="1169540"/>
    <lineage>
        <taxon>Eukaryota</taxon>
        <taxon>Sar</taxon>
        <taxon>Alveolata</taxon>
        <taxon>Colpodellida</taxon>
        <taxon>Vitrellaceae</taxon>
        <taxon>Vitrella</taxon>
    </lineage>
</organism>
<dbReference type="PhylomeDB" id="A0A0G4EPD2"/>
<dbReference type="PANTHER" id="PTHR11319:SF35">
    <property type="entry name" value="OUTER MEMBRANE PROTEIN PMPC-RELATED"/>
    <property type="match status" value="1"/>
</dbReference>
<keyword evidence="4" id="KW-0472">Membrane</keyword>
<feature type="chain" id="PRO_5005187950" evidence="5">
    <location>
        <begin position="27"/>
        <end position="2082"/>
    </location>
</feature>
<dbReference type="Pfam" id="PF07699">
    <property type="entry name" value="Ephrin_rec_like"/>
    <property type="match status" value="1"/>
</dbReference>
<dbReference type="OrthoDB" id="676979at2759"/>
<dbReference type="InterPro" id="IPR009030">
    <property type="entry name" value="Growth_fac_rcpt_cys_sf"/>
</dbReference>
<feature type="transmembrane region" description="Helical" evidence="4">
    <location>
        <begin position="1599"/>
        <end position="1621"/>
    </location>
</feature>
<feature type="compositionally biased region" description="Polar residues" evidence="3">
    <location>
        <begin position="1762"/>
        <end position="1771"/>
    </location>
</feature>
<feature type="transmembrane region" description="Helical" evidence="4">
    <location>
        <begin position="1560"/>
        <end position="1578"/>
    </location>
</feature>